<dbReference type="eggNOG" id="COG4733">
    <property type="taxonomic scope" value="Bacteria"/>
</dbReference>
<reference evidence="5 6" key="1">
    <citation type="journal article" date="2011" name="Stand. Genomic Sci.">
        <title>Complete genome sequence of Marivirga tractuosa type strain (H-43).</title>
        <authorList>
            <person name="Pagani I."/>
            <person name="Chertkov O."/>
            <person name="Lapidus A."/>
            <person name="Lucas S."/>
            <person name="Del Rio T.G."/>
            <person name="Tice H."/>
            <person name="Copeland A."/>
            <person name="Cheng J.F."/>
            <person name="Nolan M."/>
            <person name="Saunders E."/>
            <person name="Pitluck S."/>
            <person name="Held B."/>
            <person name="Goodwin L."/>
            <person name="Liolios K."/>
            <person name="Ovchinikova G."/>
            <person name="Ivanova N."/>
            <person name="Mavromatis K."/>
            <person name="Pati A."/>
            <person name="Chen A."/>
            <person name="Palaniappan K."/>
            <person name="Land M."/>
            <person name="Hauser L."/>
            <person name="Jeffries C.D."/>
            <person name="Detter J.C."/>
            <person name="Han C."/>
            <person name="Tapia R."/>
            <person name="Ngatchou-Djao O.D."/>
            <person name="Rohde M."/>
            <person name="Goker M."/>
            <person name="Spring S."/>
            <person name="Sikorski J."/>
            <person name="Woyke T."/>
            <person name="Bristow J."/>
            <person name="Eisen J.A."/>
            <person name="Markowitz V."/>
            <person name="Hugenholtz P."/>
            <person name="Klenk H.P."/>
            <person name="Kyrpides N.C."/>
        </authorList>
    </citation>
    <scope>NUCLEOTIDE SEQUENCE [LARGE SCALE GENOMIC DNA]</scope>
    <source>
        <strain evidence="6">ATCC 23168 / DSM 4126 / NBRC 15989 / NCIMB 1408 / VKM B-1430 / H-43</strain>
    </source>
</reference>
<dbReference type="STRING" id="643867.Ftrac_3548"/>
<dbReference type="InterPro" id="IPR032812">
    <property type="entry name" value="SbsA_Ig"/>
</dbReference>
<keyword evidence="6" id="KW-1185">Reference proteome</keyword>
<feature type="domain" description="SbsA Ig-like" evidence="3">
    <location>
        <begin position="1967"/>
        <end position="2063"/>
    </location>
</feature>
<dbReference type="Proteomes" id="UP000008720">
    <property type="component" value="Chromosome"/>
</dbReference>
<dbReference type="eggNOG" id="COG3291">
    <property type="taxonomic scope" value="Bacteria"/>
</dbReference>
<evidence type="ECO:0000256" key="2">
    <source>
        <dbReference type="SAM" id="SignalP"/>
    </source>
</evidence>
<dbReference type="InterPro" id="IPR026444">
    <property type="entry name" value="Secre_tail"/>
</dbReference>
<evidence type="ECO:0000313" key="6">
    <source>
        <dbReference type="Proteomes" id="UP000008720"/>
    </source>
</evidence>
<name>E4TND0_MARTH</name>
<dbReference type="InterPro" id="IPR011889">
    <property type="entry name" value="Liste_lipo_26"/>
</dbReference>
<evidence type="ECO:0000313" key="5">
    <source>
        <dbReference type="EMBL" id="ADR23518.1"/>
    </source>
</evidence>
<dbReference type="RefSeq" id="WP_013455660.1">
    <property type="nucleotide sequence ID" value="NC_014759.1"/>
</dbReference>
<dbReference type="NCBIfam" id="TIGR02167">
    <property type="entry name" value="Liste_lipo_26"/>
    <property type="match status" value="9"/>
</dbReference>
<proteinExistence type="predicted"/>
<sequence length="2158" mass="241536">MHIFTPPTNFSKVSRILLSLFTLLILQTSFALAQNAPFITVWQTDIIYAGYSEENQIKIPGTGTDYLIEWEEVGNEANNNGSETGTDEHTITFPSAGTYRVKISGNFTRIDFSGFQNDKSKLLEIEQWGDIAWTTFVGAFDGCSNLTSQAIDAPDLSNVTDLTRMFRNAYSYNANINHWNVSNITNMVSMFLGAESFNQDLNSWDVSNVTNMSGMFLIAEAFNGNISNWDVSQVNNFNVTFRGAYNFNQDISGWDVSNATNFNGMFSEARSFNQNLGQWDISSATSSTSLGSMFNDTGLSSENYDNILLGWSQLTTLPANLTLGAQGQYYCNEAVRTDLITNFNWTFNGDELSCGRPFVSVWKTDNPGLSNNNQLLLPLEGNYMVVWQEVEDPTNKGVNYGSGLTTLNLPKAGTYRLKISSDLRNIRFVNNGDKDKILTIESWGNIAWDRFDGAFHGCSNLVYQANDKPDLSNVTTMSLMFAGALNFNANLESWNLSNVENMVGMLDNTSMSELNYQATLNGWLNNPATPSDISLGVIGLSYCKIPERESLISNKNWSFSGDIENCIDPFVTIWNTSNPGISADNEIIIPTKGTFNLEWEEVNNISNSGLARISGKAKIEFPSPGIYRVKIYEGLTQILFNQLGVDNNKIIDIENWGDITWQNLNYAFYDCDNLECSATDIPDLSQLNSLNSTFRKANKFNGEIGNWDVSNINDFYSMFSNASNFNQDISSWNVSNATIFSFMFQNASNFDQDLSAWDVSSVEDFASMFSASAYNHSLANWSIESATILYNIFPRTYSRKNYQATLNGWAQQANVPSDVELRAFGMEYCIGSGRDFLINSKNWTITNDQYFCGEPFTVVFNTENSGVSAANEVELPISGGPFYLEWEDVNDSSNTGSEITSGAKTLVFPHSGVFRVKISGDLEQIKFADKGDKLKLIALESWGDIYWQSLDSAFMGCANMLYEATDYPDLSSVKNLNFLFAGATNFDANIGRWDLRFIEEMAGMLDGTAMSENNYEITLERWFDSYNCPSNVKIGAEGVKYCVSLGRDSLKQVKNWTFTGDQESCGESFITTWDTRNAIDGSTTTLFLPIRNNINEFFRVHWEEIDNNTNSGDTIFKYNDPILIFDSPGVYKVSIVGKTNRVRFTTEGNSEKNKLISIDQWGDTKWEALAFAFKDCDSLKYNATDAPDLNKVTTLESMFEDTHLFNGNINNWDVSSVTNMDHMFQNAKSFNQDLDTWDVSQVTSMVEIFSGAASFNGNISSWEVSNISSFEKMFYEATSFNQSLGNWDISNAIDMHGLFENTALNQVNYESTLNGWAQLATVPDSIALSTIGLIHCNSSARSFLIDQKGWNIIGDINICSDPFITVWKSDNPGSSDDNQIIIPARNYGYYSIEWEEVGRPSNSGLINASGIKTISFPNPGTYQLSIRGDLRQFRFRGLANLNDTDKIIEIKQWGALEWESFENAFYQCSNLQYSAVDAPDLTNVTSLEGMFSSAYKFNGQINNWDVSSVTDMSYMFSSATSFNQDLTNWDISNVTNMSYMFSYTGLDTYNYDKTLISWSELENLSYNVNLGAINMKYCLSEAARDKLINEKGWTISGDTKDCKETFISTWKTDNDGSTENNQISIPGIGTDYIVHWEDVENTETSGQETASYAHTVTFPQAGTYRIKIYGDFSSINFSDLGDKSKILDIENWGDIQWTSMNTAFAGAENLTISANDAPDLSQVTDMSRMFYNAKSLNQDISHWDVSTITNMSDLFHGASSFNQDLSNWDVSNVTKMTRMFANTAAFNQDLNSWNTANAEEMDFMFWDADSFKGNIGEWNTSTVNSMWGMFYGADAFNTDISNWDVSGVTNMTEMFRAAAAFNQDINNWNTANVTDISGMFYEATSFDQNLGSWNLSNAGSLFEFLTNSGLSIQNYDLSLEGWATNGNIPSDIALSAEGLFYCASAEYRQQLIDDFGWNIMGDETCSLAIQETMPAAEATSVEKDTEIYLTFDQEIEEIDLNGITLRDVSGSQISLTDIYIDSLTLHLVHSGLGFNTYQVEMPESSIISSTGKENEAISWSFTTQRILSSKEEQKPIDHSAFPNPFSDITTIQFNLPQTQSVNLLVFDLKGQLVRQEKYDILGSDKQSIRFERNDLPAGFYRYQLQSAGGTVGGKLLIK</sequence>
<dbReference type="EMBL" id="CP002349">
    <property type="protein sequence ID" value="ADR23518.1"/>
    <property type="molecule type" value="Genomic_DNA"/>
</dbReference>
<keyword evidence="1 2" id="KW-0732">Signal</keyword>
<accession>E4TND0</accession>
<feature type="domain" description="Secretion system C-terminal sorting" evidence="4">
    <location>
        <begin position="2081"/>
        <end position="2157"/>
    </location>
</feature>
<dbReference type="Pfam" id="PF18962">
    <property type="entry name" value="Por_Secre_tail"/>
    <property type="match status" value="1"/>
</dbReference>
<dbReference type="KEGG" id="mtt:Ftrac_3548"/>
<protein>
    <submittedName>
        <fullName evidence="5">Lipoprotein</fullName>
    </submittedName>
</protein>
<dbReference type="OrthoDB" id="1525027at2"/>
<evidence type="ECO:0000259" key="4">
    <source>
        <dbReference type="Pfam" id="PF18962"/>
    </source>
</evidence>
<evidence type="ECO:0000256" key="1">
    <source>
        <dbReference type="ARBA" id="ARBA00022729"/>
    </source>
</evidence>
<dbReference type="InterPro" id="IPR005046">
    <property type="entry name" value="DUF285"/>
</dbReference>
<feature type="signal peptide" evidence="2">
    <location>
        <begin position="1"/>
        <end position="33"/>
    </location>
</feature>
<dbReference type="Pfam" id="PF13205">
    <property type="entry name" value="Big_5"/>
    <property type="match status" value="1"/>
</dbReference>
<keyword evidence="5" id="KW-0449">Lipoprotein</keyword>
<evidence type="ECO:0000259" key="3">
    <source>
        <dbReference type="Pfam" id="PF13205"/>
    </source>
</evidence>
<feature type="chain" id="PRO_5003189683" evidence="2">
    <location>
        <begin position="34"/>
        <end position="2158"/>
    </location>
</feature>
<organism evidence="5 6">
    <name type="scientific">Marivirga tractuosa (strain ATCC 23168 / DSM 4126 / NBRC 15989 / NCIMB 1408 / VKM B-1430 / H-43)</name>
    <name type="common">Microscilla tractuosa</name>
    <name type="synonym">Flexibacter tractuosus</name>
    <dbReference type="NCBI Taxonomy" id="643867"/>
    <lineage>
        <taxon>Bacteria</taxon>
        <taxon>Pseudomonadati</taxon>
        <taxon>Bacteroidota</taxon>
        <taxon>Cytophagia</taxon>
        <taxon>Cytophagales</taxon>
        <taxon>Marivirgaceae</taxon>
        <taxon>Marivirga</taxon>
    </lineage>
</organism>
<dbReference type="HOGENOM" id="CLU_231680_0_0_10"/>
<dbReference type="NCBIfam" id="TIGR04183">
    <property type="entry name" value="Por_Secre_tail"/>
    <property type="match status" value="1"/>
</dbReference>
<gene>
    <name evidence="5" type="ordered locus">Ftrac_3548</name>
</gene>
<dbReference type="Pfam" id="PF03382">
    <property type="entry name" value="DUF285"/>
    <property type="match status" value="7"/>
</dbReference>